<keyword evidence="2" id="KW-1185">Reference proteome</keyword>
<evidence type="ECO:0008006" key="3">
    <source>
        <dbReference type="Google" id="ProtNLM"/>
    </source>
</evidence>
<evidence type="ECO:0000313" key="2">
    <source>
        <dbReference type="Proteomes" id="UP001379945"/>
    </source>
</evidence>
<accession>A0ABU9C5Z8</accession>
<evidence type="ECO:0000313" key="1">
    <source>
        <dbReference type="EMBL" id="MEK8047258.1"/>
    </source>
</evidence>
<sequence>MTHNFSFDVHMGGERPSMNGIRTQGKAQLAAWLSAALLSLRALCLLALLMMGAAGAAQAQEASNIEVVPEPELLCMTPGARERSDVPYPEELLRMRESGDIRVALTFNAADAPPKVKLQVGPAENAPTEAFVKAVEKHVAKFRVPCLKSGDKPFVTTFRFLFTPDLGQSPVQRAALFGPSESCLVRGQTKVSYPSGAQKRGLQGVVYATFKFTAPDQPPEEVRILNEDSVRPFVQTVRNALSEFRMPCLEPGEVNTRKLVYRFRLEDGSRARLNDMDLVSFLGMVKNLDKQTYKVDFAEVGCPFDVTFEFNQPYMSNKVVVHKRSPGKFLDESAVFAFMDWVGKLELNILDSQRAQILGQESIIHVPCIKLDI</sequence>
<reference evidence="1 2" key="1">
    <citation type="submission" date="2024-04" db="EMBL/GenBank/DDBJ databases">
        <title>Novel species of the genus Ideonella isolated from streams.</title>
        <authorList>
            <person name="Lu H."/>
        </authorList>
    </citation>
    <scope>NUCLEOTIDE SEQUENCE [LARGE SCALE GENOMIC DNA]</scope>
    <source>
        <strain evidence="1 2">LYT19W</strain>
    </source>
</reference>
<name>A0ABU9C5Z8_9BURK</name>
<proteinExistence type="predicted"/>
<gene>
    <name evidence="1" type="ORF">AACH00_12935</name>
</gene>
<comment type="caution">
    <text evidence="1">The sequence shown here is derived from an EMBL/GenBank/DDBJ whole genome shotgun (WGS) entry which is preliminary data.</text>
</comment>
<dbReference type="EMBL" id="JBBUTI010000008">
    <property type="protein sequence ID" value="MEK8047258.1"/>
    <property type="molecule type" value="Genomic_DNA"/>
</dbReference>
<dbReference type="RefSeq" id="WP_341399561.1">
    <property type="nucleotide sequence ID" value="NZ_JBBUTI010000008.1"/>
</dbReference>
<organism evidence="1 2">
    <name type="scientific">Ideonella margarita</name>
    <dbReference type="NCBI Taxonomy" id="2984191"/>
    <lineage>
        <taxon>Bacteria</taxon>
        <taxon>Pseudomonadati</taxon>
        <taxon>Pseudomonadota</taxon>
        <taxon>Betaproteobacteria</taxon>
        <taxon>Burkholderiales</taxon>
        <taxon>Sphaerotilaceae</taxon>
        <taxon>Ideonella</taxon>
    </lineage>
</organism>
<dbReference type="Proteomes" id="UP001379945">
    <property type="component" value="Unassembled WGS sequence"/>
</dbReference>
<protein>
    <recommendedName>
        <fullName evidence="3">TonB C-terminal domain-containing protein</fullName>
    </recommendedName>
</protein>